<dbReference type="PROSITE" id="PS01124">
    <property type="entry name" value="HTH_ARAC_FAMILY_2"/>
    <property type="match status" value="1"/>
</dbReference>
<evidence type="ECO:0000313" key="6">
    <source>
        <dbReference type="Proteomes" id="UP000288607"/>
    </source>
</evidence>
<evidence type="ECO:0000313" key="5">
    <source>
        <dbReference type="EMBL" id="RSX51636.1"/>
    </source>
</evidence>
<comment type="caution">
    <text evidence="5">The sequence shown here is derived from an EMBL/GenBank/DDBJ whole genome shotgun (WGS) entry which is preliminary data.</text>
</comment>
<reference evidence="5 6" key="1">
    <citation type="submission" date="2018-09" db="EMBL/GenBank/DDBJ databases">
        <title>Characterization of the phylogenetic diversity of five novel species belonging to the genus Bifidobacterium.</title>
        <authorList>
            <person name="Lugli G.A."/>
            <person name="Duranti S."/>
            <person name="Milani C."/>
        </authorList>
    </citation>
    <scope>NUCLEOTIDE SEQUENCE [LARGE SCALE GENOMIC DNA]</scope>
    <source>
        <strain evidence="5 6">2028B</strain>
    </source>
</reference>
<keyword evidence="1" id="KW-0805">Transcription regulation</keyword>
<protein>
    <submittedName>
        <fullName evidence="5">AraC family transcriptional regulator</fullName>
    </submittedName>
</protein>
<gene>
    <name evidence="5" type="ORF">D2E23_0899</name>
</gene>
<evidence type="ECO:0000259" key="4">
    <source>
        <dbReference type="PROSITE" id="PS01124"/>
    </source>
</evidence>
<dbReference type="InterPro" id="IPR011051">
    <property type="entry name" value="RmlC_Cupin_sf"/>
</dbReference>
<dbReference type="AlphaFoldDB" id="A0A430FFM1"/>
<dbReference type="InterPro" id="IPR050204">
    <property type="entry name" value="AraC_XylS_family_regulators"/>
</dbReference>
<dbReference type="GO" id="GO:0043565">
    <property type="term" value="F:sequence-specific DNA binding"/>
    <property type="evidence" value="ECO:0007669"/>
    <property type="project" value="InterPro"/>
</dbReference>
<dbReference type="InterPro" id="IPR018062">
    <property type="entry name" value="HTH_AraC-typ_CS"/>
</dbReference>
<dbReference type="CDD" id="cd02208">
    <property type="entry name" value="cupin_RmlC-like"/>
    <property type="match status" value="1"/>
</dbReference>
<evidence type="ECO:0000256" key="2">
    <source>
        <dbReference type="ARBA" id="ARBA00023125"/>
    </source>
</evidence>
<organism evidence="5 6">
    <name type="scientific">Bifidobacterium callimiconis</name>
    <dbReference type="NCBI Taxonomy" id="2306973"/>
    <lineage>
        <taxon>Bacteria</taxon>
        <taxon>Bacillati</taxon>
        <taxon>Actinomycetota</taxon>
        <taxon>Actinomycetes</taxon>
        <taxon>Bifidobacteriales</taxon>
        <taxon>Bifidobacteriaceae</taxon>
        <taxon>Bifidobacterium</taxon>
    </lineage>
</organism>
<name>A0A430FFM1_9BIFI</name>
<dbReference type="SUPFAM" id="SSF46689">
    <property type="entry name" value="Homeodomain-like"/>
    <property type="match status" value="2"/>
</dbReference>
<dbReference type="PRINTS" id="PR00032">
    <property type="entry name" value="HTHARAC"/>
</dbReference>
<evidence type="ECO:0000256" key="3">
    <source>
        <dbReference type="ARBA" id="ARBA00023163"/>
    </source>
</evidence>
<proteinExistence type="predicted"/>
<accession>A0A430FFM1</accession>
<keyword evidence="3" id="KW-0804">Transcription</keyword>
<dbReference type="SUPFAM" id="SSF51182">
    <property type="entry name" value="RmlC-like cupins"/>
    <property type="match status" value="1"/>
</dbReference>
<dbReference type="PROSITE" id="PS00041">
    <property type="entry name" value="HTH_ARAC_FAMILY_1"/>
    <property type="match status" value="1"/>
</dbReference>
<dbReference type="Gene3D" id="1.10.10.60">
    <property type="entry name" value="Homeodomain-like"/>
    <property type="match status" value="1"/>
</dbReference>
<dbReference type="GO" id="GO:0003700">
    <property type="term" value="F:DNA-binding transcription factor activity"/>
    <property type="evidence" value="ECO:0007669"/>
    <property type="project" value="InterPro"/>
</dbReference>
<feature type="domain" description="HTH araC/xylS-type" evidence="4">
    <location>
        <begin position="150"/>
        <end position="248"/>
    </location>
</feature>
<sequence>MHGCPPPTNRGECDYRLNGGEAIRLRQGDGVFVNSETLHSADNPSPGAVMSCVTFSPLFLTGQPSGTIYADHVLPVLNRRFAGMRLQADRDADVVEEIRAITALGVGGDTVALEYVEHVARLWRLALAAFGRQTIGTAGAIEMRRGRRMRTMLAFIQQHFGDDIDVAEISDSAGIGRTECFRLFKRHTGAGPGDYLLAYRLRRAAVMLASGGGGVAIVGRRCGFRDASYFGKRFKERYGVTPGEYRARHRT</sequence>
<keyword evidence="6" id="KW-1185">Reference proteome</keyword>
<dbReference type="PANTHER" id="PTHR46796">
    <property type="entry name" value="HTH-TYPE TRANSCRIPTIONAL ACTIVATOR RHAS-RELATED"/>
    <property type="match status" value="1"/>
</dbReference>
<dbReference type="InterPro" id="IPR020449">
    <property type="entry name" value="Tscrpt_reg_AraC-type_HTH"/>
</dbReference>
<dbReference type="RefSeq" id="WP_164520670.1">
    <property type="nucleotide sequence ID" value="NZ_QXGJ01000003.1"/>
</dbReference>
<dbReference type="InterPro" id="IPR018060">
    <property type="entry name" value="HTH_AraC"/>
</dbReference>
<keyword evidence="2" id="KW-0238">DNA-binding</keyword>
<dbReference type="EMBL" id="QXGJ01000003">
    <property type="protein sequence ID" value="RSX51636.1"/>
    <property type="molecule type" value="Genomic_DNA"/>
</dbReference>
<dbReference type="InterPro" id="IPR009057">
    <property type="entry name" value="Homeodomain-like_sf"/>
</dbReference>
<dbReference type="SMART" id="SM00342">
    <property type="entry name" value="HTH_ARAC"/>
    <property type="match status" value="1"/>
</dbReference>
<evidence type="ECO:0000256" key="1">
    <source>
        <dbReference type="ARBA" id="ARBA00023015"/>
    </source>
</evidence>
<dbReference type="Proteomes" id="UP000288607">
    <property type="component" value="Unassembled WGS sequence"/>
</dbReference>
<dbReference type="Pfam" id="PF12833">
    <property type="entry name" value="HTH_18"/>
    <property type="match status" value="1"/>
</dbReference>